<dbReference type="GO" id="GO:0008234">
    <property type="term" value="F:cysteine-type peptidase activity"/>
    <property type="evidence" value="ECO:0007669"/>
    <property type="project" value="UniProtKB-KW"/>
</dbReference>
<evidence type="ECO:0000259" key="5">
    <source>
        <dbReference type="SMART" id="SM00645"/>
    </source>
</evidence>
<evidence type="ECO:0000313" key="6">
    <source>
        <dbReference type="Proteomes" id="UP000827889"/>
    </source>
</evidence>
<gene>
    <name evidence="7" type="primary">LOC115753762</name>
</gene>
<dbReference type="KEGG" id="rarg:115753762"/>
<dbReference type="InterPro" id="IPR013128">
    <property type="entry name" value="Peptidase_C1A"/>
</dbReference>
<dbReference type="AlphaFoldDB" id="A0A8B8QMX7"/>
<dbReference type="InterPro" id="IPR038765">
    <property type="entry name" value="Papain-like_cys_pep_sf"/>
</dbReference>
<sequence length="118" mass="13149">MDNGFQYIIDNQGISSTSDYPYVGADGTCDEQASSITIAKIWSYRDVNPSEDDMLPAVAMQPVSVVLDASRYKFENYKGQVFTGPCGANMNHAVTVVRYGADADATKFWLMRNSWDVW</sequence>
<dbReference type="GO" id="GO:0006508">
    <property type="term" value="P:proteolysis"/>
    <property type="evidence" value="ECO:0007669"/>
    <property type="project" value="UniProtKB-KW"/>
</dbReference>
<keyword evidence="6" id="KW-1185">Reference proteome</keyword>
<proteinExistence type="inferred from homology"/>
<keyword evidence="2" id="KW-0645">Protease</keyword>
<dbReference type="SMART" id="SM00645">
    <property type="entry name" value="Pept_C1"/>
    <property type="match status" value="1"/>
</dbReference>
<keyword evidence="4" id="KW-0788">Thiol protease</keyword>
<name>A0A8B8QMX7_9MYRT</name>
<feature type="domain" description="Peptidase C1A papain C-terminal" evidence="5">
    <location>
        <begin position="1"/>
        <end position="118"/>
    </location>
</feature>
<protein>
    <submittedName>
        <fullName evidence="7">KDEL-tailed cysteine endopeptidase CEP1-like</fullName>
    </submittedName>
</protein>
<dbReference type="PANTHER" id="PTHR12411">
    <property type="entry name" value="CYSTEINE PROTEASE FAMILY C1-RELATED"/>
    <property type="match status" value="1"/>
</dbReference>
<dbReference type="Pfam" id="PF00112">
    <property type="entry name" value="Peptidase_C1"/>
    <property type="match status" value="1"/>
</dbReference>
<evidence type="ECO:0000256" key="1">
    <source>
        <dbReference type="ARBA" id="ARBA00008455"/>
    </source>
</evidence>
<dbReference type="GeneID" id="115753762"/>
<dbReference type="Proteomes" id="UP000827889">
    <property type="component" value="Chromosome 3"/>
</dbReference>
<reference evidence="7" key="1">
    <citation type="submission" date="2025-08" db="UniProtKB">
        <authorList>
            <consortium name="RefSeq"/>
        </authorList>
    </citation>
    <scope>IDENTIFICATION</scope>
    <source>
        <tissue evidence="7">Leaf</tissue>
    </source>
</reference>
<evidence type="ECO:0000313" key="7">
    <source>
        <dbReference type="RefSeq" id="XP_030548410.2"/>
    </source>
</evidence>
<keyword evidence="3" id="KW-0378">Hydrolase</keyword>
<dbReference type="RefSeq" id="XP_030548410.2">
    <property type="nucleotide sequence ID" value="XM_030692550.2"/>
</dbReference>
<dbReference type="SUPFAM" id="SSF54001">
    <property type="entry name" value="Cysteine proteinases"/>
    <property type="match status" value="1"/>
</dbReference>
<dbReference type="InterPro" id="IPR000668">
    <property type="entry name" value="Peptidase_C1A_C"/>
</dbReference>
<accession>A0A8B8QMX7</accession>
<evidence type="ECO:0000256" key="2">
    <source>
        <dbReference type="ARBA" id="ARBA00022670"/>
    </source>
</evidence>
<dbReference type="Gene3D" id="3.90.70.10">
    <property type="entry name" value="Cysteine proteinases"/>
    <property type="match status" value="1"/>
</dbReference>
<evidence type="ECO:0000256" key="4">
    <source>
        <dbReference type="ARBA" id="ARBA00022807"/>
    </source>
</evidence>
<evidence type="ECO:0000256" key="3">
    <source>
        <dbReference type="ARBA" id="ARBA00022801"/>
    </source>
</evidence>
<organism evidence="6 7">
    <name type="scientific">Rhodamnia argentea</name>
    <dbReference type="NCBI Taxonomy" id="178133"/>
    <lineage>
        <taxon>Eukaryota</taxon>
        <taxon>Viridiplantae</taxon>
        <taxon>Streptophyta</taxon>
        <taxon>Embryophyta</taxon>
        <taxon>Tracheophyta</taxon>
        <taxon>Spermatophyta</taxon>
        <taxon>Magnoliopsida</taxon>
        <taxon>eudicotyledons</taxon>
        <taxon>Gunneridae</taxon>
        <taxon>Pentapetalae</taxon>
        <taxon>rosids</taxon>
        <taxon>malvids</taxon>
        <taxon>Myrtales</taxon>
        <taxon>Myrtaceae</taxon>
        <taxon>Myrtoideae</taxon>
        <taxon>Myrteae</taxon>
        <taxon>Australasian group</taxon>
        <taxon>Rhodamnia</taxon>
    </lineage>
</organism>
<comment type="similarity">
    <text evidence="1">Belongs to the peptidase C1 family.</text>
</comment>